<evidence type="ECO:0000256" key="4">
    <source>
        <dbReference type="ARBA" id="ARBA00022786"/>
    </source>
</evidence>
<evidence type="ECO:0000256" key="5">
    <source>
        <dbReference type="ARBA" id="ARBA00022801"/>
    </source>
</evidence>
<dbReference type="SUPFAM" id="SSF52833">
    <property type="entry name" value="Thioredoxin-like"/>
    <property type="match status" value="1"/>
</dbReference>
<protein>
    <recommendedName>
        <fullName evidence="2">ubiquitinyl hydrolase 1</fullName>
        <ecNumber evidence="2">3.4.19.12</ecNumber>
    </recommendedName>
</protein>
<dbReference type="Proteomes" id="UP001642484">
    <property type="component" value="Unassembled WGS sequence"/>
</dbReference>
<dbReference type="InterPro" id="IPR051346">
    <property type="entry name" value="OTU_Deubiquitinase"/>
</dbReference>
<feature type="domain" description="DUF3638" evidence="9">
    <location>
        <begin position="1420"/>
        <end position="1621"/>
    </location>
</feature>
<dbReference type="Pfam" id="PF12340">
    <property type="entry name" value="DUF3638"/>
    <property type="match status" value="1"/>
</dbReference>
<feature type="domain" description="Thioredoxin" evidence="8">
    <location>
        <begin position="3556"/>
        <end position="3665"/>
    </location>
</feature>
<keyword evidence="3" id="KW-0645">Protease</keyword>
<dbReference type="PANTHER" id="PTHR13367:SF28">
    <property type="entry name" value="UBIQUITIN THIOESTERASE ZRANB1"/>
    <property type="match status" value="1"/>
</dbReference>
<evidence type="ECO:0000256" key="7">
    <source>
        <dbReference type="SAM" id="MobiDB-lite"/>
    </source>
</evidence>
<evidence type="ECO:0000313" key="11">
    <source>
        <dbReference type="EMBL" id="CAK9026316.1"/>
    </source>
</evidence>
<dbReference type="InterPro" id="IPR018247">
    <property type="entry name" value="EF_Hand_1_Ca_BS"/>
</dbReference>
<feature type="domain" description="DUF3645" evidence="10">
    <location>
        <begin position="1888"/>
        <end position="1918"/>
    </location>
</feature>
<evidence type="ECO:0000259" key="10">
    <source>
        <dbReference type="Pfam" id="PF12359"/>
    </source>
</evidence>
<gene>
    <name evidence="11" type="ORF">CCMP2556_LOCUS16317</name>
</gene>
<sequence length="3693" mass="414518">MASDVELLLSFLTVPYLRQPLLLRFFCRHDRVLALRHPALQAMLQAALFEPGRLIMSSNESKCPERVPATGQAEMALMGSPNGQLLLELARSPKPLLHALIDCLKLALDVATSSTSKTVDLYARVMSAVTFVYQIMKGEHRSQQKNWELGLPEPGARKEQEVLWTLQQAMIDHEKRVSEHEGQGLMTCLERWLQELWDSCQKKPHLTDENVQRMCDIHAHILLLLRGLKLVGKPNQERSPCHHVRRLLGSFSFLVARHTWNAGFLQIPEPEVMEVLQVHRRFLIEWLNSCDSTSSPDEFHEVLNIVLKQYTLGDHMTTAKKRWKRKTTWLGAMGCYALDACFDRGCVKPLPRKDVYWLEVNLQLLQVSMRGTFVEALAADIVKSPALQRVLHREGRELRTMQGSRALESETVIAYELMSCDLMTLRCVEVGPSLPEFFLPVRLVYDQYDAEDLEGGLEWVGDLFEPIRTQFFVPPNLKLREPAKFYSEASASAPVVVLSCSHPDFPGKFWNTALIADAEEQESSHHWTPHETMPKDEAEDSESDAEIGALQKSVVEFVEPSIGGPRMSHEISFSLAAEAEPDAADSEVKYKLQIVRRAPYIPKEDSAKPPPQIKDVLSFREYDPVSGQLKYAILGTIEGADTTEICLLPLLQSGVILRDLLRLAQLAKVPGLEAHAHAARASRGIGWSKLTRRGELFLPKEVLLGVLPECLVEAYNFYQDMKEEKVLRGYPLNHKHEEEPFASMDHWLLVRLVERSAAKHTQMKGVHAFVTKIMKSSCGMSSTAKKLVDLVFAEEGSAGFVVAQVISRFENLSHCLAWSDDASSASIDSVELPRLHLTFKHSHGKLISKDFKGMHLVTSAHLQSLKDQHPDACACKVKIGIATGDAGMQLPMRLDLETALYVQKLQHVSATCRLTLEEEQRALQLIEDQDHRLQIARQHLESVPKKQWAEKVECKKFLAALQALLRSASLPVHIEDAKQLLVQSSDWKHLPPDMVATLSNRRSALEALGRSPQGTGLALEPCRAELVLPARGTGPKSALPGSLFQSKDMSFLTRSPDTIVREIPFKADNHEKLKVDAAIALICRMLADEKKEKDTELKLFWLLYSCLTPHKGGVKEIFLEGFPSLLAKNDRDFQLKVWELSSACRKYHPMLRWPQGMEWGGGERCVLEGYHDISTESFKCFAQKVEAVPVQAAVGHGVRPELWSGTSGTAKQGQSLHLAWWKPPKVSNAKQGHRELLASQELAKALEHFSCSPLDGLEGGLKKYTASVTAEPIRKALPFQLEDKPDMKSPLSKQALKRIREEMQTFGELRSRDRKQLLLFVAAINENRLPIHEETIDLKFALKGLRNHDMKEMQNLSEDVLKAASNLGDSHEILEEERLRFWLLRYAGQEASIWFQFLCAVLCSDAATEGLRHLNPFKKLLRPRQVELVQEFARSAAEEESLVKQMIMGAGKTTVVSPLLGMLLADGERLVVLMVPAPLLEFAKSVLTTVFSNIILKRTFTFQMTRSDDVDCQLSKKISRLRDSGDLVLTVPMAAKSLMLRFMESLLVLNDRKAKQRTPQLRKGMMNLGETLELLQESVVLIDEVDWVLHPLKSELNFPIGEKTPIDLAPRRWELPLHLLEACFLAGPDSAPEEGSILKELKEAIASGITDCNIMKEPHMVLLDEKFYHEMMKPLLLQWLGSFLNQRHIGRQFKGMQNGQGLQSEEVLAFVGNTHSISASYYLIASKYRLSCHDKEVQLGGPYFLEEGGDFVFQASRASRGPDCALWVIRKDGGKWILGRRKGGKLEAFCQANPGASDEFPLLQWKVIHDGWALRPDMNMEARITSLEARMANDTQVNTPDMKVLTLARDWLNVILPHCLKKINRVTFGLMTDEQVKDALQENPLMSETRGKLGIPFVGKDMPSPAAEFQHPDVLVGLSFLSYCYQGLRKSDLADLLSTLSDRYSREPGKPSERPTSKLFKSWVEVSGGRMAGERTLQMEKAEKPKFRQLHELELTNEKQMEELHQLLYKTAAVVDWYLKNCIFPASMRFQSEQLSASGEDLGGSVLFKTRLGFSGTPSDLMPMELGSCGIVSVDEILDKAWNAKSLLQRVASNEHPLHALIDTGALVTGMTNKEVAEFLLQHLPGHFEGCVFISEAGRKQILARSSQAVVDLDESPSIPLEHRFVFYDQVHTTGMDIQHKPDAVAALTLGKDMVFRDYSQGAYRMRGVGKGQKIRLVIVPEIRQLMDSKYDPHGGRNAMAPNPNEDGNHIGIPPALRVPQVGAWLMINTALADQLQWASLQMKDAANVWRLPAFRRLLGSDGPISFRDVEEEEIQKSAMTFIDTVIMDVKEELPRARNMVEMLEGAISSAQKAGYLTVPDRACKGSQGDDEKLFKVRKETTGSEMLDGREMLDRIRAQVSKFVEATAFGQALGLSDGDNQERKVKYQMALGTPRVLLAPPDLVVNLEECKEGTKSKVMKPISAAATFPMTVSLTIQSIPKQFYRAAEFKVNKLCPSLPYLPTDVLISTNYFNKTWSGFRRVKNVAVVLEWIRPISGHGAFAAHACVSEKASSEDQERIAACLERLWPMFEAGDQPLLSENVQLVKAAAFDLDLKDCCLTGALDRDGMRGVLSQAQETEGDHFFVLVSLAEAETLRRICHCKSSKGSPVFASSKNASFALRSLVDWNHPFDEAAGFEEGKQPFQAQRAEQIARFLNCETSFEGHQVNLLLKALCWEKPLARERFFVAVGGCRRRALGDNWRAFSVAEVFRSKHQWDFLVKRLRGELFRQKAAFFLRTDISSLFHLIDLDQSGDVDMRELAPALMKMFKLGNSPEEKEQFIETPIEVERSRKMSSPFSLAIEEMELEAKKRLEDAWAEVLEKEMGENPKLEEGVCAVFSFQYPNPPRFTNFVGGCPEAVQDNDPRLKGQHLKFWSLENSAVVLQKIPLQQPQGPESDAELHDVNRYNLTLWFCLPRLPTERLMLLHWGKPETDLYRNLPPGELYVWPDGRVAPDGLQEARLSEEGEVKDTLSKDYLLQLKGISNVSDLVGAFETLGLHLGDDAQEVSLRIWLQTDACSRKVAGGVMGQSRSRFEGVWEEGSGGPNEGDLKLRWCFQVGAGGFETYAEFSGSWRDASGCEGEVSTFNVLQDKFSTFTLTSQTFLGGGLAARCLFARETLSFRQFASDAGKMYFEEPVQELAQRGNVLFDLTSAGCVAGDVLGCVYDADKGQASLYKNGKKLDGWPDQAGEGERFPELRLWGDKAISLNWGQKPFAFLLSDVCPLLKRLCLMDGRLWRAEKPTNEFGHGEGIPTHLHPDIESDPVDRENFFVSIGDVILCLEEKNHWLRHEWGWPPSSCFVPHGHSHTEADDDVEGVELLEDEKDSEKHAKVTFSLRGQSLWTIVAQERRKLKELSIETQKIRTLSDTEAEVTHFLAPNQQHQLQQLQLLAQRAGLHAGVASVQVPAKTCGVTVRKDTWHLLTISADLPFSMVLWLDGERVLDIEPEYPGLRRGGPFSLVVEHGLSFFGMKGLCSKAQKKWSNLGGQLREVRIALGHLPSKSDILCTATSKPRPKTGLVTLVAEEFEKLVLESDQSVFVDCTADWCGPSVQIKPLIKQLAKITQKPGIANGSDPIIVAMMDTDENETSPEYFPETYVPNMKLFVKGNKTNPIKFDGERTLEGVLHFIQEYTEIKDFNTALSAGYPDYKEKHDIDNQ</sequence>
<keyword evidence="4" id="KW-0833">Ubl conjugation pathway</keyword>
<evidence type="ECO:0000256" key="6">
    <source>
        <dbReference type="ARBA" id="ARBA00022807"/>
    </source>
</evidence>
<evidence type="ECO:0000259" key="9">
    <source>
        <dbReference type="Pfam" id="PF12340"/>
    </source>
</evidence>
<feature type="compositionally biased region" description="Basic and acidic residues" evidence="7">
    <location>
        <begin position="522"/>
        <end position="536"/>
    </location>
</feature>
<feature type="region of interest" description="Disordered" evidence="7">
    <location>
        <begin position="520"/>
        <end position="545"/>
    </location>
</feature>
<comment type="catalytic activity">
    <reaction evidence="1">
        <text>Thiol-dependent hydrolysis of ester, thioester, amide, peptide and isopeptide bonds formed by the C-terminal Gly of ubiquitin (a 76-residue protein attached to proteins as an intracellular targeting signal).</text>
        <dbReference type="EC" id="3.4.19.12"/>
    </reaction>
</comment>
<organism evidence="11 12">
    <name type="scientific">Durusdinium trenchii</name>
    <dbReference type="NCBI Taxonomy" id="1381693"/>
    <lineage>
        <taxon>Eukaryota</taxon>
        <taxon>Sar</taxon>
        <taxon>Alveolata</taxon>
        <taxon>Dinophyceae</taxon>
        <taxon>Suessiales</taxon>
        <taxon>Symbiodiniaceae</taxon>
        <taxon>Durusdinium</taxon>
    </lineage>
</organism>
<dbReference type="PANTHER" id="PTHR13367">
    <property type="entry name" value="UBIQUITIN THIOESTERASE"/>
    <property type="match status" value="1"/>
</dbReference>
<proteinExistence type="predicted"/>
<dbReference type="PROSITE" id="PS00018">
    <property type="entry name" value="EF_HAND_1"/>
    <property type="match status" value="1"/>
</dbReference>
<dbReference type="Gene3D" id="2.60.120.920">
    <property type="match status" value="1"/>
</dbReference>
<evidence type="ECO:0000259" key="8">
    <source>
        <dbReference type="Pfam" id="PF00085"/>
    </source>
</evidence>
<evidence type="ECO:0000313" key="12">
    <source>
        <dbReference type="Proteomes" id="UP001642484"/>
    </source>
</evidence>
<dbReference type="InterPro" id="IPR022105">
    <property type="entry name" value="DUF3645"/>
</dbReference>
<keyword evidence="5" id="KW-0378">Hydrolase</keyword>
<evidence type="ECO:0000256" key="2">
    <source>
        <dbReference type="ARBA" id="ARBA00012759"/>
    </source>
</evidence>
<name>A0ABP0KI25_9DINO</name>
<accession>A0ABP0KI25</accession>
<keyword evidence="12" id="KW-1185">Reference proteome</keyword>
<dbReference type="EC" id="3.4.19.12" evidence="2"/>
<dbReference type="EMBL" id="CAXAMN010008713">
    <property type="protein sequence ID" value="CAK9026316.1"/>
    <property type="molecule type" value="Genomic_DNA"/>
</dbReference>
<dbReference type="InterPro" id="IPR036249">
    <property type="entry name" value="Thioredoxin-like_sf"/>
</dbReference>
<comment type="caution">
    <text evidence="11">The sequence shown here is derived from an EMBL/GenBank/DDBJ whole genome shotgun (WGS) entry which is preliminary data.</text>
</comment>
<dbReference type="Pfam" id="PF00085">
    <property type="entry name" value="Thioredoxin"/>
    <property type="match status" value="1"/>
</dbReference>
<keyword evidence="6" id="KW-0788">Thiol protease</keyword>
<evidence type="ECO:0000256" key="3">
    <source>
        <dbReference type="ARBA" id="ARBA00022670"/>
    </source>
</evidence>
<reference evidence="11 12" key="1">
    <citation type="submission" date="2024-02" db="EMBL/GenBank/DDBJ databases">
        <authorList>
            <person name="Chen Y."/>
            <person name="Shah S."/>
            <person name="Dougan E. K."/>
            <person name="Thang M."/>
            <person name="Chan C."/>
        </authorList>
    </citation>
    <scope>NUCLEOTIDE SEQUENCE [LARGE SCALE GENOMIC DNA]</scope>
</reference>
<dbReference type="Pfam" id="PF12359">
    <property type="entry name" value="DUF3645"/>
    <property type="match status" value="1"/>
</dbReference>
<dbReference type="Gene3D" id="3.40.30.10">
    <property type="entry name" value="Glutaredoxin"/>
    <property type="match status" value="1"/>
</dbReference>
<dbReference type="InterPro" id="IPR043136">
    <property type="entry name" value="B30.2/SPRY_sf"/>
</dbReference>
<dbReference type="InterPro" id="IPR013766">
    <property type="entry name" value="Thioredoxin_domain"/>
</dbReference>
<dbReference type="InterPro" id="IPR022099">
    <property type="entry name" value="DUF3638"/>
</dbReference>
<evidence type="ECO:0000256" key="1">
    <source>
        <dbReference type="ARBA" id="ARBA00000707"/>
    </source>
</evidence>